<proteinExistence type="predicted"/>
<dbReference type="EMBL" id="APQM01000007">
    <property type="protein sequence ID" value="EOQ68898.1"/>
    <property type="molecule type" value="Genomic_DNA"/>
</dbReference>
<dbReference type="RefSeq" id="WP_016141623.1">
    <property type="nucleotide sequence ID" value="NZ_KB976987.1"/>
</dbReference>
<dbReference type="OrthoDB" id="6687726at2"/>
<evidence type="ECO:0000313" key="2">
    <source>
        <dbReference type="EMBL" id="EOQ68898.1"/>
    </source>
</evidence>
<comment type="caution">
    <text evidence="2">The sequence shown here is derived from an EMBL/GenBank/DDBJ whole genome shotgun (WGS) entry which is preliminary data.</text>
</comment>
<dbReference type="Gene3D" id="3.20.20.70">
    <property type="entry name" value="Aldolase class I"/>
    <property type="match status" value="1"/>
</dbReference>
<accession>R8YHJ8</accession>
<feature type="chain" id="PRO_5004469298" description="GH18 domain-containing protein" evidence="1">
    <location>
        <begin position="20"/>
        <end position="281"/>
    </location>
</feature>
<dbReference type="InterPro" id="IPR013785">
    <property type="entry name" value="Aldolase_TIM"/>
</dbReference>
<dbReference type="Proteomes" id="UP000014024">
    <property type="component" value="Unassembled WGS sequence"/>
</dbReference>
<keyword evidence="1" id="KW-0732">Signal</keyword>
<evidence type="ECO:0000313" key="3">
    <source>
        <dbReference type="Proteomes" id="UP000014024"/>
    </source>
</evidence>
<reference evidence="2 3" key="1">
    <citation type="submission" date="2013-02" db="EMBL/GenBank/DDBJ databases">
        <title>The Genome Sequence of Acinetobacter sp. ANC 4050.</title>
        <authorList>
            <consortium name="The Broad Institute Genome Sequencing Platform"/>
            <consortium name="The Broad Institute Genome Sequencing Center for Infectious Disease"/>
            <person name="Cerqueira G."/>
            <person name="Feldgarden M."/>
            <person name="Courvalin P."/>
            <person name="Perichon B."/>
            <person name="Grillot-Courvalin C."/>
            <person name="Clermont D."/>
            <person name="Rocha E."/>
            <person name="Yoon E.-J."/>
            <person name="Nemec A."/>
            <person name="Walker B."/>
            <person name="Young S.K."/>
            <person name="Zeng Q."/>
            <person name="Gargeya S."/>
            <person name="Fitzgerald M."/>
            <person name="Haas B."/>
            <person name="Abouelleil A."/>
            <person name="Alvarado L."/>
            <person name="Arachchi H.M."/>
            <person name="Berlin A.M."/>
            <person name="Chapman S.B."/>
            <person name="Dewar J."/>
            <person name="Goldberg J."/>
            <person name="Griggs A."/>
            <person name="Gujja S."/>
            <person name="Hansen M."/>
            <person name="Howarth C."/>
            <person name="Imamovic A."/>
            <person name="Larimer J."/>
            <person name="McCowan C."/>
            <person name="Murphy C."/>
            <person name="Neiman D."/>
            <person name="Pearson M."/>
            <person name="Priest M."/>
            <person name="Roberts A."/>
            <person name="Saif S."/>
            <person name="Shea T."/>
            <person name="Sisk P."/>
            <person name="Sykes S."/>
            <person name="Wortman J."/>
            <person name="Nusbaum C."/>
            <person name="Birren B."/>
        </authorList>
    </citation>
    <scope>NUCLEOTIDE SEQUENCE [LARGE SCALE GENOMIC DNA]</scope>
    <source>
        <strain evidence="2 3">ANC 4050</strain>
    </source>
</reference>
<gene>
    <name evidence="2" type="ORF">F931_01616</name>
</gene>
<dbReference type="HOGENOM" id="CLU_968471_0_0_6"/>
<sequence length="281" mass="32119">MKKLIVAIAATLTLTNAYSFDVYQFIIWKSYIDDKGQLNTDQKQLQNYFAQNNLKPIKVIYHNRFLTKGQPDEDKIKIIANATKANPSIPVSFDIEVGNKFKPQTLLPIVNETLDLYHKHGGAAPVGVYGVLPQIIFANEQFNLSTKNRYSQLNKDAEGIAKKVDFLSPVLYNTWIRDFNQWKVRVDFQMSEAHMYANKYNLKIIPYISGSYLDRGFFKNKIIHPLSESEMKQRLDYIKSKGADGVIVWEGSTAILKNGKTPTYDKRAGAYKVITEYANSK</sequence>
<evidence type="ECO:0008006" key="4">
    <source>
        <dbReference type="Google" id="ProtNLM"/>
    </source>
</evidence>
<dbReference type="InterPro" id="IPR017853">
    <property type="entry name" value="GH"/>
</dbReference>
<name>R8YHJ8_ACIPI</name>
<organism evidence="2 3">
    <name type="scientific">Acinetobacter pittii ANC 4050</name>
    <dbReference type="NCBI Taxonomy" id="1217691"/>
    <lineage>
        <taxon>Bacteria</taxon>
        <taxon>Pseudomonadati</taxon>
        <taxon>Pseudomonadota</taxon>
        <taxon>Gammaproteobacteria</taxon>
        <taxon>Moraxellales</taxon>
        <taxon>Moraxellaceae</taxon>
        <taxon>Acinetobacter</taxon>
        <taxon>Acinetobacter calcoaceticus/baumannii complex</taxon>
    </lineage>
</organism>
<dbReference type="PATRIC" id="fig|1217691.3.peg.1595"/>
<dbReference type="AlphaFoldDB" id="R8YHJ8"/>
<protein>
    <recommendedName>
        <fullName evidence="4">GH18 domain-containing protein</fullName>
    </recommendedName>
</protein>
<feature type="signal peptide" evidence="1">
    <location>
        <begin position="1"/>
        <end position="19"/>
    </location>
</feature>
<evidence type="ECO:0000256" key="1">
    <source>
        <dbReference type="SAM" id="SignalP"/>
    </source>
</evidence>
<dbReference type="SUPFAM" id="SSF51445">
    <property type="entry name" value="(Trans)glycosidases"/>
    <property type="match status" value="1"/>
</dbReference>